<dbReference type="Gene3D" id="1.10.287.1060">
    <property type="entry name" value="ESAT-6-like"/>
    <property type="match status" value="1"/>
</dbReference>
<dbReference type="SUPFAM" id="SSF158414">
    <property type="entry name" value="HP0062-like"/>
    <property type="match status" value="1"/>
</dbReference>
<evidence type="ECO:0008006" key="3">
    <source>
        <dbReference type="Google" id="ProtNLM"/>
    </source>
</evidence>
<evidence type="ECO:0000313" key="2">
    <source>
        <dbReference type="Proteomes" id="UP001164305"/>
    </source>
</evidence>
<dbReference type="Proteomes" id="UP001164305">
    <property type="component" value="Chromosome"/>
</dbReference>
<name>A0ABY6FXI7_9MICO</name>
<gene>
    <name evidence="1" type="ORF">BRM3_08175</name>
</gene>
<dbReference type="InterPro" id="IPR029013">
    <property type="entry name" value="HP0062-like_sf"/>
</dbReference>
<sequence length="86" mass="9484">MKKGMIPEDVDKIATDITTAVEDVDTYYNDAYSALTELDWTGDDRDRFVSDFEEQVGGLLTTLKQAASDMATRATTNANEQRNASA</sequence>
<evidence type="ECO:0000313" key="1">
    <source>
        <dbReference type="EMBL" id="UYG15625.1"/>
    </source>
</evidence>
<protein>
    <recommendedName>
        <fullName evidence="3">WXG100 family type VII secretion target</fullName>
    </recommendedName>
</protein>
<organism evidence="1 2">
    <name type="scientific">Brachybacterium huguangmaarense</name>
    <dbReference type="NCBI Taxonomy" id="1652028"/>
    <lineage>
        <taxon>Bacteria</taxon>
        <taxon>Bacillati</taxon>
        <taxon>Actinomycetota</taxon>
        <taxon>Actinomycetes</taxon>
        <taxon>Micrococcales</taxon>
        <taxon>Dermabacteraceae</taxon>
        <taxon>Brachybacterium</taxon>
    </lineage>
</organism>
<keyword evidence="2" id="KW-1185">Reference proteome</keyword>
<dbReference type="EMBL" id="CP107020">
    <property type="protein sequence ID" value="UYG15625.1"/>
    <property type="molecule type" value="Genomic_DNA"/>
</dbReference>
<accession>A0ABY6FXI7</accession>
<dbReference type="RefSeq" id="WP_263592839.1">
    <property type="nucleotide sequence ID" value="NZ_CP107020.1"/>
</dbReference>
<proteinExistence type="predicted"/>
<reference evidence="1" key="1">
    <citation type="submission" date="2022-10" db="EMBL/GenBank/DDBJ databases">
        <title>Whole-Genome Sequencing of Brachybacterium huguangmaarense BRM-3, Isolated from Betula schmidtii.</title>
        <authorList>
            <person name="Haam D."/>
        </authorList>
    </citation>
    <scope>NUCLEOTIDE SEQUENCE</scope>
    <source>
        <strain evidence="1">BRM-3</strain>
    </source>
</reference>